<feature type="chain" id="PRO_5034084714" evidence="21">
    <location>
        <begin position="17"/>
        <end position="639"/>
    </location>
</feature>
<dbReference type="PRINTS" id="PR00169">
    <property type="entry name" value="KCHANNEL"/>
</dbReference>
<feature type="domain" description="BTB" evidence="22">
    <location>
        <begin position="40"/>
        <end position="139"/>
    </location>
</feature>
<dbReference type="GO" id="GO:0043197">
    <property type="term" value="C:dendritic spine"/>
    <property type="evidence" value="ECO:0007669"/>
    <property type="project" value="TreeGrafter"/>
</dbReference>
<dbReference type="SUPFAM" id="SSF54695">
    <property type="entry name" value="POZ domain"/>
    <property type="match status" value="1"/>
</dbReference>
<dbReference type="GO" id="GO:0051260">
    <property type="term" value="P:protein homooligomerization"/>
    <property type="evidence" value="ECO:0007669"/>
    <property type="project" value="InterPro"/>
</dbReference>
<evidence type="ECO:0000256" key="21">
    <source>
        <dbReference type="SAM" id="SignalP"/>
    </source>
</evidence>
<dbReference type="FunFam" id="3.30.710.10:FF:000004">
    <property type="entry name" value="Potassium voltage-gated channel subfamily D member 3"/>
    <property type="match status" value="1"/>
</dbReference>
<dbReference type="Ensembl" id="ENSFTIT00000002565.1">
    <property type="protein sequence ID" value="ENSFTIP00000002443.1"/>
    <property type="gene ID" value="ENSFTIG00000001723.1"/>
</dbReference>
<evidence type="ECO:0000256" key="18">
    <source>
        <dbReference type="ARBA" id="ARBA00034430"/>
    </source>
</evidence>
<dbReference type="CDD" id="cd18419">
    <property type="entry name" value="BTB_POZ_KCND3"/>
    <property type="match status" value="1"/>
</dbReference>
<dbReference type="SMART" id="SM00225">
    <property type="entry name" value="BTB"/>
    <property type="match status" value="1"/>
</dbReference>
<dbReference type="InterPro" id="IPR005821">
    <property type="entry name" value="Ion_trans_dom"/>
</dbReference>
<dbReference type="PANTHER" id="PTHR11537:SF182">
    <property type="entry name" value="POTASSIUM VOLTAGE-GATED CHANNEL SUBFAMILY D MEMBER 3"/>
    <property type="match status" value="1"/>
</dbReference>
<keyword evidence="16" id="KW-0966">Cell projection</keyword>
<dbReference type="SUPFAM" id="SSF81324">
    <property type="entry name" value="Voltage-gated potassium channels"/>
    <property type="match status" value="1"/>
</dbReference>
<evidence type="ECO:0000256" key="13">
    <source>
        <dbReference type="ARBA" id="ARBA00022989"/>
    </source>
</evidence>
<feature type="compositionally biased region" description="Low complexity" evidence="19">
    <location>
        <begin position="512"/>
        <end position="521"/>
    </location>
</feature>
<evidence type="ECO:0000256" key="20">
    <source>
        <dbReference type="SAM" id="Phobius"/>
    </source>
</evidence>
<dbReference type="InterPro" id="IPR021645">
    <property type="entry name" value="Shal-type_N"/>
</dbReference>
<feature type="transmembrane region" description="Helical" evidence="20">
    <location>
        <begin position="223"/>
        <end position="244"/>
    </location>
</feature>
<evidence type="ECO:0000256" key="16">
    <source>
        <dbReference type="ARBA" id="ARBA00023273"/>
    </source>
</evidence>
<feature type="compositionally biased region" description="Polar residues" evidence="19">
    <location>
        <begin position="566"/>
        <end position="578"/>
    </location>
</feature>
<reference evidence="23" key="2">
    <citation type="submission" date="2025-09" db="UniProtKB">
        <authorList>
            <consortium name="Ensembl"/>
        </authorList>
    </citation>
    <scope>IDENTIFICATION</scope>
</reference>
<feature type="region of interest" description="Disordered" evidence="19">
    <location>
        <begin position="509"/>
        <end position="544"/>
    </location>
</feature>
<dbReference type="InterPro" id="IPR003968">
    <property type="entry name" value="K_chnl_volt-dep_Kv"/>
</dbReference>
<keyword evidence="6" id="KW-0597">Phosphoprotein</keyword>
<evidence type="ECO:0000256" key="1">
    <source>
        <dbReference type="ARBA" id="ARBA00004279"/>
    </source>
</evidence>
<evidence type="ECO:0000313" key="23">
    <source>
        <dbReference type="Ensembl" id="ENSFTIP00000002443.1"/>
    </source>
</evidence>
<dbReference type="Pfam" id="PF11879">
    <property type="entry name" value="DUF3399"/>
    <property type="match status" value="1"/>
</dbReference>
<dbReference type="GO" id="GO:0097623">
    <property type="term" value="P:potassium ion export across plasma membrane"/>
    <property type="evidence" value="ECO:0007669"/>
    <property type="project" value="TreeGrafter"/>
</dbReference>
<name>A0A8C4TU30_FALTI</name>
<dbReference type="PRINTS" id="PR01518">
    <property type="entry name" value="KV43CHANNEL"/>
</dbReference>
<keyword evidence="10" id="KW-0862">Zinc</keyword>
<dbReference type="Gene3D" id="1.20.120.350">
    <property type="entry name" value="Voltage-gated potassium channels. Chain C"/>
    <property type="match status" value="1"/>
</dbReference>
<keyword evidence="21" id="KW-0732">Signal</keyword>
<evidence type="ECO:0000256" key="2">
    <source>
        <dbReference type="ARBA" id="ARBA00004651"/>
    </source>
</evidence>
<dbReference type="FunFam" id="1.20.120.350:FF:000016">
    <property type="entry name" value="Potassium voltage-gated channel subfamily D member 3"/>
    <property type="match status" value="1"/>
</dbReference>
<evidence type="ECO:0000256" key="5">
    <source>
        <dbReference type="ARBA" id="ARBA00022538"/>
    </source>
</evidence>
<evidence type="ECO:0000256" key="15">
    <source>
        <dbReference type="ARBA" id="ARBA00023136"/>
    </source>
</evidence>
<reference evidence="23" key="1">
    <citation type="submission" date="2025-08" db="UniProtKB">
        <authorList>
            <consortium name="Ensembl"/>
        </authorList>
    </citation>
    <scope>IDENTIFICATION</scope>
</reference>
<evidence type="ECO:0000256" key="7">
    <source>
        <dbReference type="ARBA" id="ARBA00022692"/>
    </source>
</evidence>
<sequence>MAAGVAAWLPFARAAAIGWMPVANCPMPLAPTEKNKRQDELIILNVSGRRFQTWRTTLERYPDTLLGSTEKEFFFNEDTKEYFFDRDPEVFRCILNFYRTGKLHYPRYECISAYDEELAFYGILPEIIGDCCYEEYKDRKRENAERLMDDNDSENNQEGSMPSLSFRQTMWRAFENPHTSTLALVFYYVTGFFIAVSVITNVVETVPCGTVPGNKELPCGERYAVAFFCLDTACVMIFTVEYLLRLFAAPSRYRFIRSVMSIIDVVAIMPYYIGLVMTNNEDVSGAFVTLRVFRVFRIFKFSRHSQGLRILGYTLKSCASELGFLLFSLTMAIIIFATVMFYAEKGSSASKFTSIPASFWYTIVTMTTLGYGDMVPKTIAGKIFGSICSLSGVLVIALPVPVIVSNFSRIYHQNQRADKRRAQKKARLARIRVAKTGSSNAYLHSKRNGLLNEALELTGSTEDEQHMAKGTSLIESQHHHLLHCLEKTTNHEFIDEQLFEQNCMESSMQNYPSSRSPSLSSHHGLTTSCCSRRNKKTTHLPNSSVPATRLRSMQELSTIHIQCSEQPSLTTSRSSLNMKSDDGLRPNCKTAQITTAIISIPTPPALTPEGENRPPPSSPGHSTNISTTTTSNIVKVSAL</sequence>
<evidence type="ECO:0000256" key="12">
    <source>
        <dbReference type="ARBA" id="ARBA00022958"/>
    </source>
</evidence>
<evidence type="ECO:0000256" key="3">
    <source>
        <dbReference type="ARBA" id="ARBA00022448"/>
    </source>
</evidence>
<comment type="subcellular location">
    <subcellularLocation>
        <location evidence="2">Cell membrane</location>
        <topology evidence="2">Multi-pass membrane protein</topology>
    </subcellularLocation>
    <subcellularLocation>
        <location evidence="1">Cell projection</location>
        <location evidence="1">Dendrite</location>
    </subcellularLocation>
</comment>
<keyword evidence="3" id="KW-0813">Transport</keyword>
<feature type="compositionally biased region" description="Low complexity" evidence="19">
    <location>
        <begin position="622"/>
        <end position="633"/>
    </location>
</feature>
<accession>A0A8C4TU30</accession>
<keyword evidence="11" id="KW-0851">Voltage-gated channel</keyword>
<dbReference type="GO" id="GO:0043025">
    <property type="term" value="C:neuronal cell body"/>
    <property type="evidence" value="ECO:0007669"/>
    <property type="project" value="TreeGrafter"/>
</dbReference>
<proteinExistence type="predicted"/>
<dbReference type="FunFam" id="1.10.287.70:FF:000073">
    <property type="entry name" value="Potassium voltage-gated channel subfamily D member 2"/>
    <property type="match status" value="1"/>
</dbReference>
<dbReference type="InterPro" id="IPR028325">
    <property type="entry name" value="VG_K_chnl"/>
</dbReference>
<feature type="transmembrane region" description="Helical" evidence="20">
    <location>
        <begin position="182"/>
        <end position="203"/>
    </location>
</feature>
<dbReference type="GO" id="GO:0001508">
    <property type="term" value="P:action potential"/>
    <property type="evidence" value="ECO:0007669"/>
    <property type="project" value="TreeGrafter"/>
</dbReference>
<dbReference type="Proteomes" id="UP000694562">
    <property type="component" value="Unplaced"/>
</dbReference>
<evidence type="ECO:0000256" key="14">
    <source>
        <dbReference type="ARBA" id="ARBA00023065"/>
    </source>
</evidence>
<feature type="signal peptide" evidence="21">
    <location>
        <begin position="1"/>
        <end position="16"/>
    </location>
</feature>
<dbReference type="Pfam" id="PF11601">
    <property type="entry name" value="Shal-type"/>
    <property type="match status" value="1"/>
</dbReference>
<feature type="region of interest" description="Disordered" evidence="19">
    <location>
        <begin position="566"/>
        <end position="585"/>
    </location>
</feature>
<dbReference type="PANTHER" id="PTHR11537">
    <property type="entry name" value="VOLTAGE-GATED POTASSIUM CHANNEL"/>
    <property type="match status" value="1"/>
</dbReference>
<evidence type="ECO:0000256" key="10">
    <source>
        <dbReference type="ARBA" id="ARBA00022833"/>
    </source>
</evidence>
<dbReference type="InterPro" id="IPR024587">
    <property type="entry name" value="K_chnl_volt-dep_Kv4_C"/>
</dbReference>
<dbReference type="Gene3D" id="1.10.287.70">
    <property type="match status" value="1"/>
</dbReference>
<dbReference type="GO" id="GO:0046872">
    <property type="term" value="F:metal ion binding"/>
    <property type="evidence" value="ECO:0007669"/>
    <property type="project" value="UniProtKB-KW"/>
</dbReference>
<dbReference type="Pfam" id="PF02214">
    <property type="entry name" value="BTB_2"/>
    <property type="match status" value="1"/>
</dbReference>
<organism evidence="23 24">
    <name type="scientific">Falco tinnunculus</name>
    <name type="common">Common kestrel</name>
    <dbReference type="NCBI Taxonomy" id="100819"/>
    <lineage>
        <taxon>Eukaryota</taxon>
        <taxon>Metazoa</taxon>
        <taxon>Chordata</taxon>
        <taxon>Craniata</taxon>
        <taxon>Vertebrata</taxon>
        <taxon>Euteleostomi</taxon>
        <taxon>Archelosauria</taxon>
        <taxon>Archosauria</taxon>
        <taxon>Dinosauria</taxon>
        <taxon>Saurischia</taxon>
        <taxon>Theropoda</taxon>
        <taxon>Coelurosauria</taxon>
        <taxon>Aves</taxon>
        <taxon>Neognathae</taxon>
        <taxon>Neoaves</taxon>
        <taxon>Telluraves</taxon>
        <taxon>Australaves</taxon>
        <taxon>Falconiformes</taxon>
        <taxon>Falconidae</taxon>
        <taxon>Falco</taxon>
    </lineage>
</organism>
<dbReference type="AlphaFoldDB" id="A0A8C4TU30"/>
<feature type="transmembrane region" description="Helical" evidence="20">
    <location>
        <begin position="355"/>
        <end position="371"/>
    </location>
</feature>
<evidence type="ECO:0000256" key="17">
    <source>
        <dbReference type="ARBA" id="ARBA00023303"/>
    </source>
</evidence>
<keyword evidence="5" id="KW-0633">Potassium transport</keyword>
<dbReference type="GO" id="GO:0045211">
    <property type="term" value="C:postsynaptic membrane"/>
    <property type="evidence" value="ECO:0007669"/>
    <property type="project" value="TreeGrafter"/>
</dbReference>
<protein>
    <submittedName>
        <fullName evidence="23">Potassium voltage-gated channel subfamily D member 3</fullName>
    </submittedName>
</protein>
<evidence type="ECO:0000256" key="19">
    <source>
        <dbReference type="SAM" id="MobiDB-lite"/>
    </source>
</evidence>
<dbReference type="FunFam" id="1.10.287.70:FF:000111">
    <property type="entry name" value="Potassium voltage-gated channel subfamily D member 3"/>
    <property type="match status" value="1"/>
</dbReference>
<dbReference type="Pfam" id="PF00520">
    <property type="entry name" value="Ion_trans"/>
    <property type="match status" value="1"/>
</dbReference>
<dbReference type="GO" id="GO:0008076">
    <property type="term" value="C:voltage-gated potassium channel complex"/>
    <property type="evidence" value="ECO:0007669"/>
    <property type="project" value="InterPro"/>
</dbReference>
<keyword evidence="4" id="KW-1003">Cell membrane</keyword>
<dbReference type="InterPro" id="IPR027359">
    <property type="entry name" value="Volt_channel_dom_sf"/>
</dbReference>
<keyword evidence="15 20" id="KW-0472">Membrane</keyword>
<dbReference type="InterPro" id="IPR000210">
    <property type="entry name" value="BTB/POZ_dom"/>
</dbReference>
<feature type="region of interest" description="Disordered" evidence="19">
    <location>
        <begin position="600"/>
        <end position="639"/>
    </location>
</feature>
<evidence type="ECO:0000313" key="24">
    <source>
        <dbReference type="Proteomes" id="UP000694562"/>
    </source>
</evidence>
<evidence type="ECO:0000259" key="22">
    <source>
        <dbReference type="SMART" id="SM00225"/>
    </source>
</evidence>
<dbReference type="InterPro" id="IPR011333">
    <property type="entry name" value="SKP1/BTB/POZ_sf"/>
</dbReference>
<dbReference type="InterPro" id="IPR003975">
    <property type="entry name" value="K_chnl_volt-dep_Kv4"/>
</dbReference>
<evidence type="ECO:0000256" key="8">
    <source>
        <dbReference type="ARBA" id="ARBA00022723"/>
    </source>
</evidence>
<keyword evidence="24" id="KW-1185">Reference proteome</keyword>
<dbReference type="Gene3D" id="3.30.710.10">
    <property type="entry name" value="Potassium Channel Kv1.1, Chain A"/>
    <property type="match status" value="1"/>
</dbReference>
<dbReference type="PRINTS" id="PR01497">
    <property type="entry name" value="SHALCHANNEL"/>
</dbReference>
<feature type="transmembrane region" description="Helical" evidence="20">
    <location>
        <begin position="383"/>
        <end position="404"/>
    </location>
</feature>
<feature type="transmembrane region" description="Helical" evidence="20">
    <location>
        <begin position="322"/>
        <end position="343"/>
    </location>
</feature>
<dbReference type="PRINTS" id="PR01491">
    <property type="entry name" value="KVCHANNEL"/>
</dbReference>
<evidence type="ECO:0000256" key="4">
    <source>
        <dbReference type="ARBA" id="ARBA00022475"/>
    </source>
</evidence>
<keyword evidence="12" id="KW-0630">Potassium</keyword>
<dbReference type="InterPro" id="IPR003131">
    <property type="entry name" value="T1-type_BTB"/>
</dbReference>
<evidence type="ECO:0000256" key="6">
    <source>
        <dbReference type="ARBA" id="ARBA00022553"/>
    </source>
</evidence>
<evidence type="ECO:0000256" key="11">
    <source>
        <dbReference type="ARBA" id="ARBA00022882"/>
    </source>
</evidence>
<dbReference type="GO" id="GO:0005250">
    <property type="term" value="F:A-type (transient outward) potassium channel activity"/>
    <property type="evidence" value="ECO:0007669"/>
    <property type="project" value="TreeGrafter"/>
</dbReference>
<comment type="catalytic activity">
    <reaction evidence="18">
        <text>K(+)(in) = K(+)(out)</text>
        <dbReference type="Rhea" id="RHEA:29463"/>
        <dbReference type="ChEBI" id="CHEBI:29103"/>
    </reaction>
</comment>
<feature type="transmembrane region" description="Helical" evidence="20">
    <location>
        <begin position="256"/>
        <end position="277"/>
    </location>
</feature>
<evidence type="ECO:0000256" key="9">
    <source>
        <dbReference type="ARBA" id="ARBA00022826"/>
    </source>
</evidence>
<dbReference type="InterPro" id="IPR004056">
    <property type="entry name" value="K_chnl_volt-dep_Kv4.3"/>
</dbReference>
<keyword evidence="14" id="KW-0406">Ion transport</keyword>
<keyword evidence="9" id="KW-0631">Potassium channel</keyword>
<keyword evidence="17" id="KW-0407">Ion channel</keyword>
<keyword evidence="8" id="KW-0479">Metal-binding</keyword>
<keyword evidence="7 20" id="KW-0812">Transmembrane</keyword>
<keyword evidence="13 20" id="KW-1133">Transmembrane helix</keyword>